<comment type="cofactor">
    <cofactor evidence="1">
        <name>Mo-bis(molybdopterin guanine dinucleotide)</name>
        <dbReference type="ChEBI" id="CHEBI:60539"/>
    </cofactor>
</comment>
<dbReference type="InterPro" id="IPR006656">
    <property type="entry name" value="Mopterin_OxRdtase"/>
</dbReference>
<dbReference type="InterPro" id="IPR009010">
    <property type="entry name" value="Asp_de-COase-like_dom_sf"/>
</dbReference>
<evidence type="ECO:0000256" key="2">
    <source>
        <dbReference type="ARBA" id="ARBA00010312"/>
    </source>
</evidence>
<keyword evidence="5" id="KW-0560">Oxidoreductase</keyword>
<dbReference type="OrthoDB" id="9803192at2"/>
<dbReference type="PROSITE" id="PS51669">
    <property type="entry name" value="4FE4S_MOW_BIS_MGD"/>
    <property type="match status" value="1"/>
</dbReference>
<dbReference type="GO" id="GO:0009055">
    <property type="term" value="F:electron transfer activity"/>
    <property type="evidence" value="ECO:0007669"/>
    <property type="project" value="TreeGrafter"/>
</dbReference>
<dbReference type="RefSeq" id="WP_057771905.1">
    <property type="nucleotide sequence ID" value="NZ_CP042593.1"/>
</dbReference>
<keyword evidence="4" id="KW-0732">Signal</keyword>
<dbReference type="PANTHER" id="PTHR43742:SF3">
    <property type="entry name" value="DIMETHYL SULFOXIDE REDUCTASE DMSA"/>
    <property type="match status" value="1"/>
</dbReference>
<keyword evidence="10" id="KW-1185">Reference proteome</keyword>
<dbReference type="AlphaFoldDB" id="A0A5B8Z6Y2"/>
<dbReference type="KEGG" id="bda:FSZ17_17255"/>
<proteinExistence type="inferred from homology"/>
<dbReference type="Gene3D" id="2.40.40.20">
    <property type="match status" value="1"/>
</dbReference>
<evidence type="ECO:0000256" key="5">
    <source>
        <dbReference type="ARBA" id="ARBA00023002"/>
    </source>
</evidence>
<evidence type="ECO:0000256" key="6">
    <source>
        <dbReference type="ARBA" id="ARBA00023004"/>
    </source>
</evidence>
<dbReference type="GO" id="GO:0051536">
    <property type="term" value="F:iron-sulfur cluster binding"/>
    <property type="evidence" value="ECO:0007669"/>
    <property type="project" value="UniProtKB-KW"/>
</dbReference>
<keyword evidence="3" id="KW-0479">Metal-binding</keyword>
<dbReference type="InterPro" id="IPR006963">
    <property type="entry name" value="Mopterin_OxRdtase_4Fe-4S_dom"/>
</dbReference>
<dbReference type="PROSITE" id="PS51318">
    <property type="entry name" value="TAT"/>
    <property type="match status" value="1"/>
</dbReference>
<dbReference type="GO" id="GO:0030151">
    <property type="term" value="F:molybdenum ion binding"/>
    <property type="evidence" value="ECO:0007669"/>
    <property type="project" value="TreeGrafter"/>
</dbReference>
<dbReference type="Proteomes" id="UP000321555">
    <property type="component" value="Chromosome"/>
</dbReference>
<evidence type="ECO:0000256" key="3">
    <source>
        <dbReference type="ARBA" id="ARBA00022723"/>
    </source>
</evidence>
<dbReference type="Gene3D" id="3.40.228.10">
    <property type="entry name" value="Dimethylsulfoxide Reductase, domain 2"/>
    <property type="match status" value="1"/>
</dbReference>
<dbReference type="SUPFAM" id="SSF50692">
    <property type="entry name" value="ADC-like"/>
    <property type="match status" value="1"/>
</dbReference>
<comment type="similarity">
    <text evidence="2">Belongs to the prokaryotic molybdopterin-containing oxidoreductase family.</text>
</comment>
<dbReference type="InterPro" id="IPR006311">
    <property type="entry name" value="TAT_signal"/>
</dbReference>
<dbReference type="GO" id="GO:0016491">
    <property type="term" value="F:oxidoreductase activity"/>
    <property type="evidence" value="ECO:0007669"/>
    <property type="project" value="UniProtKB-KW"/>
</dbReference>
<dbReference type="InterPro" id="IPR006657">
    <property type="entry name" value="MoPterin_dinucl-bd_dom"/>
</dbReference>
<name>A0A5B8Z6Y2_CYTDA</name>
<dbReference type="PANTHER" id="PTHR43742">
    <property type="entry name" value="TRIMETHYLAMINE-N-OXIDE REDUCTASE"/>
    <property type="match status" value="1"/>
</dbReference>
<dbReference type="GO" id="GO:0043546">
    <property type="term" value="F:molybdopterin cofactor binding"/>
    <property type="evidence" value="ECO:0007669"/>
    <property type="project" value="InterPro"/>
</dbReference>
<dbReference type="GO" id="GO:0030288">
    <property type="term" value="C:outer membrane-bounded periplasmic space"/>
    <property type="evidence" value="ECO:0007669"/>
    <property type="project" value="TreeGrafter"/>
</dbReference>
<dbReference type="Gene3D" id="2.20.25.90">
    <property type="entry name" value="ADC-like domains"/>
    <property type="match status" value="1"/>
</dbReference>
<dbReference type="EMBL" id="CP042593">
    <property type="protein sequence ID" value="QED48865.1"/>
    <property type="molecule type" value="Genomic_DNA"/>
</dbReference>
<dbReference type="SUPFAM" id="SSF53706">
    <property type="entry name" value="Formate dehydrogenase/DMSO reductase, domains 1-3"/>
    <property type="match status" value="1"/>
</dbReference>
<organism evidence="9 10">
    <name type="scientific">Cytobacillus dafuensis</name>
    <name type="common">Bacillus dafuensis</name>
    <dbReference type="NCBI Taxonomy" id="1742359"/>
    <lineage>
        <taxon>Bacteria</taxon>
        <taxon>Bacillati</taxon>
        <taxon>Bacillota</taxon>
        <taxon>Bacilli</taxon>
        <taxon>Bacillales</taxon>
        <taxon>Bacillaceae</taxon>
        <taxon>Cytobacillus</taxon>
    </lineage>
</organism>
<accession>A0A5B8Z6Y2</accession>
<evidence type="ECO:0000313" key="9">
    <source>
        <dbReference type="EMBL" id="QED48865.1"/>
    </source>
</evidence>
<evidence type="ECO:0000256" key="7">
    <source>
        <dbReference type="ARBA" id="ARBA00023014"/>
    </source>
</evidence>
<sequence>MFDLIKKINDFKISRRSFIGWTSAIAATTAIPVGRGLIAKAETNIGTEAAGGEGIWKTAACWHNCGSRCLNKVLVKDGVVIRQKTDDTHEDSPDFPQQRGCLRGRSQRHQVFNADRLKYPMKRKHWEPGGGNKELRGKDEWVRISWDEALDHIASETKRIKNKYGNESIYVSSDDSDDIRTVMATQGGYTTSDGTISWGAWLYTYDMLGVGEGLYVNGINDRLDLRNSQLIVLWGANPAWSTMGSVTYNYLQAKKAGARFITIDPLYTDSASVFDADWVPIRPGTDDALALGIMYTLLDEDNPVTNPLVKWDFLNKYTIGFDKDHMPEGADPKDNFKDYLLGTYDGQPKTPEWASEICGIEPSKIRSLAREIGGTERVALLTGWAPARINHGEGWVQAFSTLGMMTGHMGSSGNMTGVSCWEYAGNMGPKLLKGGGSGLPSIENPVTNVINENEIWDAILNGKFLQKGEGERKVNIQFIYHNYSAHLQTRSNIPRGIEAHRKVEFVVTNAYALTTNAKYSDIVLPVATQWETEGSVKGGNREILINWSKIVEPLYESKSDQQIGKELLKKLGEDPEKYYPISEKQQYFNKLAGSTVVKENGVDYEPLCTITAKDIEEWGVEGTPQQGRIPLKEFVDKGIYQVPRKKGDNFSFIAYKDFIDNPEANPVSSESGKFEIYCKALNEASKTAFTEIPPIPKYVPKAEGYESTFEDWNTKKKGKYPFQVFNPHYLRRSHSTFDNVPQLREAWPNPVFISGKDAKELGIKDGDTVLMSNEHGKALRPAKVVETIMPGTIGLPHGAWVDIDEKTGVDKAGADNMLVGYIPTGLGTSGYNTARCNVEKWNGEPLEEDVNWEQRIIKFK</sequence>
<dbReference type="Gene3D" id="3.40.50.740">
    <property type="match status" value="2"/>
</dbReference>
<reference evidence="10" key="1">
    <citation type="submission" date="2019-08" db="EMBL/GenBank/DDBJ databases">
        <authorList>
            <person name="Zheng X."/>
        </authorList>
    </citation>
    <scope>NUCLEOTIDE SEQUENCE [LARGE SCALE GENOMIC DNA]</scope>
    <source>
        <strain evidence="10">FJAT-25496</strain>
    </source>
</reference>
<evidence type="ECO:0000313" key="10">
    <source>
        <dbReference type="Proteomes" id="UP000321555"/>
    </source>
</evidence>
<dbReference type="Pfam" id="PF01568">
    <property type="entry name" value="Molydop_binding"/>
    <property type="match status" value="1"/>
</dbReference>
<evidence type="ECO:0000259" key="8">
    <source>
        <dbReference type="PROSITE" id="PS51669"/>
    </source>
</evidence>
<dbReference type="GO" id="GO:0009061">
    <property type="term" value="P:anaerobic respiration"/>
    <property type="evidence" value="ECO:0007669"/>
    <property type="project" value="TreeGrafter"/>
</dbReference>
<dbReference type="InterPro" id="IPR050612">
    <property type="entry name" value="Prok_Mopterin_Oxidored"/>
</dbReference>
<dbReference type="Pfam" id="PF00384">
    <property type="entry name" value="Molybdopterin"/>
    <property type="match status" value="1"/>
</dbReference>
<keyword evidence="7" id="KW-0411">Iron-sulfur</keyword>
<keyword evidence="6" id="KW-0408">Iron</keyword>
<feature type="domain" description="4Fe-4S Mo/W bis-MGD-type" evidence="8">
    <location>
        <begin position="54"/>
        <end position="115"/>
    </location>
</feature>
<dbReference type="STRING" id="1742359.GCA_001439625_02621"/>
<evidence type="ECO:0000256" key="1">
    <source>
        <dbReference type="ARBA" id="ARBA00001942"/>
    </source>
</evidence>
<gene>
    <name evidence="9" type="ORF">FSZ17_17255</name>
</gene>
<evidence type="ECO:0000256" key="4">
    <source>
        <dbReference type="ARBA" id="ARBA00022729"/>
    </source>
</evidence>
<protein>
    <submittedName>
        <fullName evidence="9">Molybdopterin-dependent oxidoreductase</fullName>
    </submittedName>
</protein>